<gene>
    <name evidence="2" type="ORF">pipiens_015903</name>
</gene>
<feature type="coiled-coil region" evidence="1">
    <location>
        <begin position="151"/>
        <end position="185"/>
    </location>
</feature>
<evidence type="ECO:0000313" key="2">
    <source>
        <dbReference type="EMBL" id="KAL1377958.1"/>
    </source>
</evidence>
<dbReference type="EMBL" id="JBEHCU010010612">
    <property type="protein sequence ID" value="KAL1377958.1"/>
    <property type="molecule type" value="Genomic_DNA"/>
</dbReference>
<keyword evidence="3" id="KW-1185">Reference proteome</keyword>
<dbReference type="AlphaFoldDB" id="A0ABD1CNH6"/>
<accession>A0ABD1CNH6</accession>
<evidence type="ECO:0000256" key="1">
    <source>
        <dbReference type="SAM" id="Coils"/>
    </source>
</evidence>
<dbReference type="Proteomes" id="UP001562425">
    <property type="component" value="Unassembled WGS sequence"/>
</dbReference>
<proteinExistence type="predicted"/>
<organism evidence="2 3">
    <name type="scientific">Culex pipiens pipiens</name>
    <name type="common">Northern house mosquito</name>
    <dbReference type="NCBI Taxonomy" id="38569"/>
    <lineage>
        <taxon>Eukaryota</taxon>
        <taxon>Metazoa</taxon>
        <taxon>Ecdysozoa</taxon>
        <taxon>Arthropoda</taxon>
        <taxon>Hexapoda</taxon>
        <taxon>Insecta</taxon>
        <taxon>Pterygota</taxon>
        <taxon>Neoptera</taxon>
        <taxon>Endopterygota</taxon>
        <taxon>Diptera</taxon>
        <taxon>Nematocera</taxon>
        <taxon>Culicoidea</taxon>
        <taxon>Culicidae</taxon>
        <taxon>Culicinae</taxon>
        <taxon>Culicini</taxon>
        <taxon>Culex</taxon>
        <taxon>Culex</taxon>
    </lineage>
</organism>
<comment type="caution">
    <text evidence="2">The sequence shown here is derived from an EMBL/GenBank/DDBJ whole genome shotgun (WGS) entry which is preliminary data.</text>
</comment>
<sequence length="796" mass="90037">MARVCEVCGNSSADTDQEAGDDPLERVTARNLNKKFVCSLHFERRYLQRDLRSELLSGAVKRNVLTRDAVPTIRSAKRQKRKVALEAERERKRRKEEIERLLSEGGSGEEEEVSVVTVRPKVKVRLPNNRTITIERAVEEVGEEVVREDPDQALREANEALQAKVAQLEQVIEKKNEKIMLAKTEMVNITTALQDLRNLEEKNLTIKVNEVLKEYLTENQIRRLIAGNVEIAWSNEEMYNSFVLRTLESFDFVQTQLKFPLPTAQEMELWVHGSYLKTGLLDRALTVLKALTRTMSPRDRECALLLGRTKANTKFTYDPVRDQVIDNAGFLYCIVVQGIFSSWHQIVYLDFDLIYSADLLTSLMTELAAIQLNVVAIAGGCDQETEDLWNELEITAERHFVDHPVTKAPVFMTVCAFSTLTALWKVLIGEGFAVQDGTTTVTRRQFEALVKSGHADIGKKHLVYDESSKNNLRLAEELISHKTANALHLLSEVEEEEGAAVLATLVELFRDWYDLMTSTTANTTPVGHDYSSAEAVTRLRYGTSLEEQNVVLDGMYDTMASLRLLNEDDDQFLQQAILVSVNSTRVLLLELRKKYPGETLPTITLTNLTLNDTFKEFHNVHQHHLSSTNAVLCQLTQAIADHIPTASTNKLLLQTSLATGIRPPSENPEPPSSDDLPQVNESNACAFLAQYVAKALHGKYSYLGDQTFVIERHANRYVVMPDMPTGLFEPSRLWTEQAKKLEDYVSDITFFKNEGVVENVVSSIAKRHPKMGVDIIRMYVEKRLVIKLRNLNEAIV</sequence>
<keyword evidence="1" id="KW-0175">Coiled coil</keyword>
<evidence type="ECO:0000313" key="3">
    <source>
        <dbReference type="Proteomes" id="UP001562425"/>
    </source>
</evidence>
<feature type="coiled-coil region" evidence="1">
    <location>
        <begin position="73"/>
        <end position="104"/>
    </location>
</feature>
<reference evidence="2 3" key="1">
    <citation type="submission" date="2024-05" db="EMBL/GenBank/DDBJ databases">
        <title>Culex pipiens pipiens assembly and annotation.</title>
        <authorList>
            <person name="Alout H."/>
            <person name="Durand T."/>
        </authorList>
    </citation>
    <scope>NUCLEOTIDE SEQUENCE [LARGE SCALE GENOMIC DNA]</scope>
    <source>
        <strain evidence="2">HA-2024</strain>
        <tissue evidence="2">Whole body</tissue>
    </source>
</reference>
<protein>
    <submittedName>
        <fullName evidence="2">Uncharacterized protein</fullName>
    </submittedName>
</protein>
<name>A0ABD1CNH6_CULPP</name>